<organism evidence="4 5">
    <name type="scientific">Actinoplanes friuliensis DSM 7358</name>
    <dbReference type="NCBI Taxonomy" id="1246995"/>
    <lineage>
        <taxon>Bacteria</taxon>
        <taxon>Bacillati</taxon>
        <taxon>Actinomycetota</taxon>
        <taxon>Actinomycetes</taxon>
        <taxon>Micromonosporales</taxon>
        <taxon>Micromonosporaceae</taxon>
        <taxon>Actinoplanes</taxon>
    </lineage>
</organism>
<dbReference type="Pfam" id="PF01066">
    <property type="entry name" value="CDP-OH_P_transf"/>
    <property type="match status" value="1"/>
</dbReference>
<dbReference type="RefSeq" id="WP_023364395.1">
    <property type="nucleotide sequence ID" value="NC_022657.1"/>
</dbReference>
<dbReference type="GO" id="GO:0016020">
    <property type="term" value="C:membrane"/>
    <property type="evidence" value="ECO:0007669"/>
    <property type="project" value="InterPro"/>
</dbReference>
<evidence type="ECO:0000313" key="5">
    <source>
        <dbReference type="Proteomes" id="UP000017746"/>
    </source>
</evidence>
<feature type="transmembrane region" description="Helical" evidence="3">
    <location>
        <begin position="261"/>
        <end position="282"/>
    </location>
</feature>
<accession>U5W3I6</accession>
<dbReference type="GO" id="GO:0016780">
    <property type="term" value="F:phosphotransferase activity, for other substituted phosphate groups"/>
    <property type="evidence" value="ECO:0007669"/>
    <property type="project" value="InterPro"/>
</dbReference>
<dbReference type="InterPro" id="IPR000462">
    <property type="entry name" value="CDP-OH_P_trans"/>
</dbReference>
<dbReference type="STRING" id="1246995.AFR_26525"/>
<gene>
    <name evidence="4" type="ORF">AFR_26525</name>
</gene>
<dbReference type="PROSITE" id="PS00379">
    <property type="entry name" value="CDP_ALCOHOL_P_TRANSF"/>
    <property type="match status" value="1"/>
</dbReference>
<evidence type="ECO:0000256" key="2">
    <source>
        <dbReference type="RuleBase" id="RU003750"/>
    </source>
</evidence>
<keyword evidence="3" id="KW-1133">Transmembrane helix</keyword>
<reference evidence="4 5" key="1">
    <citation type="journal article" date="2014" name="J. Biotechnol.">
        <title>Complete genome sequence of the actinobacterium Actinoplanes friuliensis HAG 010964, producer of the lipopeptide antibiotic friulimycin.</title>
        <authorList>
            <person name="Ruckert C."/>
            <person name="Szczepanowski R."/>
            <person name="Albersmeier A."/>
            <person name="Goesmann A."/>
            <person name="Fischer N."/>
            <person name="Steinkamper A."/>
            <person name="Puhler A."/>
            <person name="Biener R."/>
            <person name="Schwartz D."/>
            <person name="Kalinowski J."/>
        </authorList>
    </citation>
    <scope>NUCLEOTIDE SEQUENCE [LARGE SCALE GENOMIC DNA]</scope>
    <source>
        <strain evidence="4 5">DSM 7358</strain>
    </source>
</reference>
<keyword evidence="1 2" id="KW-0808">Transferase</keyword>
<keyword evidence="3" id="KW-0472">Membrane</keyword>
<dbReference type="Gene3D" id="1.20.120.1760">
    <property type="match status" value="1"/>
</dbReference>
<evidence type="ECO:0000256" key="3">
    <source>
        <dbReference type="SAM" id="Phobius"/>
    </source>
</evidence>
<feature type="transmembrane region" description="Helical" evidence="3">
    <location>
        <begin position="235"/>
        <end position="255"/>
    </location>
</feature>
<name>U5W3I6_9ACTN</name>
<dbReference type="GO" id="GO:0008654">
    <property type="term" value="P:phospholipid biosynthetic process"/>
    <property type="evidence" value="ECO:0007669"/>
    <property type="project" value="InterPro"/>
</dbReference>
<dbReference type="AlphaFoldDB" id="U5W3I6"/>
<dbReference type="EMBL" id="CP006272">
    <property type="protein sequence ID" value="AGZ43567.1"/>
    <property type="molecule type" value="Genomic_DNA"/>
</dbReference>
<evidence type="ECO:0000256" key="1">
    <source>
        <dbReference type="ARBA" id="ARBA00022679"/>
    </source>
</evidence>
<dbReference type="Proteomes" id="UP000017746">
    <property type="component" value="Chromosome"/>
</dbReference>
<dbReference type="eggNOG" id="COG0558">
    <property type="taxonomic scope" value="Bacteria"/>
</dbReference>
<keyword evidence="5" id="KW-1185">Reference proteome</keyword>
<keyword evidence="3" id="KW-0812">Transmembrane</keyword>
<dbReference type="HOGENOM" id="CLU_045252_0_0_11"/>
<dbReference type="OrthoDB" id="269185at2"/>
<evidence type="ECO:0008006" key="6">
    <source>
        <dbReference type="Google" id="ProtNLM"/>
    </source>
</evidence>
<dbReference type="PATRIC" id="fig|1246995.3.peg.5377"/>
<dbReference type="InterPro" id="IPR043130">
    <property type="entry name" value="CDP-OH_PTrfase_TM_dom"/>
</dbReference>
<feature type="transmembrane region" description="Helical" evidence="3">
    <location>
        <begin position="134"/>
        <end position="151"/>
    </location>
</feature>
<dbReference type="KEGG" id="afs:AFR_26525"/>
<feature type="transmembrane region" description="Helical" evidence="3">
    <location>
        <begin position="46"/>
        <end position="65"/>
    </location>
</feature>
<evidence type="ECO:0000313" key="4">
    <source>
        <dbReference type="EMBL" id="AGZ43567.1"/>
    </source>
</evidence>
<protein>
    <recommendedName>
        <fullName evidence="6">CDP-alcohol phosphatidyltransferase</fullName>
    </recommendedName>
</protein>
<proteinExistence type="inferred from homology"/>
<dbReference type="InterPro" id="IPR048254">
    <property type="entry name" value="CDP_ALCOHOL_P_TRANSF_CS"/>
</dbReference>
<sequence>MAQRFTLDEIRSRTYKDRDAWWTVWLVDPLASRLVWLVAPVRWVTPNVLTMGAFVLGIVTAYCFAQGDYPWLVAGAIIFHLSFVLDCMDGKIARLKGTGSVFGAWLDYVFDRLRVLTCGLALMGGQWAKTHDQTYLWLAAAVIFLDMFRYLNALQMGKVKNDMRRRLEAARGENSGLPVFVEETGIEHPVGTGATATTVTGTTGEERPVIDLYGDFRTKYSAFVKVRNMLVRNRIRAHVFSGIEFQMFIFILGPLTNQIKFFTIFSAVALAAFELLLIYKLWTATRSYVRELAKIGTSEAEAEAVAVATGAEAPGGEDADDPEAITGARITA</sequence>
<comment type="similarity">
    <text evidence="2">Belongs to the CDP-alcohol phosphatidyltransferase class-I family.</text>
</comment>